<evidence type="ECO:0000313" key="1">
    <source>
        <dbReference type="EMBL" id="MBP0460076.1"/>
    </source>
</evidence>
<proteinExistence type="predicted"/>
<reference evidence="1" key="1">
    <citation type="submission" date="2021-03" db="EMBL/GenBank/DDBJ databases">
        <title>Whole genome sequence of Streptomyces bomunensis MMS17-BM035.</title>
        <authorList>
            <person name="Lee J.H."/>
        </authorList>
    </citation>
    <scope>NUCLEOTIDE SEQUENCE</scope>
    <source>
        <strain evidence="1">MMS17-BM035</strain>
    </source>
</reference>
<dbReference type="InterPro" id="IPR011008">
    <property type="entry name" value="Dimeric_a/b-barrel"/>
</dbReference>
<name>A0A940MGX0_9ACTN</name>
<feature type="non-terminal residue" evidence="1">
    <location>
        <position position="182"/>
    </location>
</feature>
<organism evidence="1 2">
    <name type="scientific">Streptomyces montanisoli</name>
    <dbReference type="NCBI Taxonomy" id="2798581"/>
    <lineage>
        <taxon>Bacteria</taxon>
        <taxon>Bacillati</taxon>
        <taxon>Actinomycetota</taxon>
        <taxon>Actinomycetes</taxon>
        <taxon>Kitasatosporales</taxon>
        <taxon>Streptomycetaceae</taxon>
        <taxon>Streptomyces</taxon>
    </lineage>
</organism>
<dbReference type="EMBL" id="JAGIQL010000099">
    <property type="protein sequence ID" value="MBP0460076.1"/>
    <property type="molecule type" value="Genomic_DNA"/>
</dbReference>
<comment type="caution">
    <text evidence="1">The sequence shown here is derived from an EMBL/GenBank/DDBJ whole genome shotgun (WGS) entry which is preliminary data.</text>
</comment>
<sequence length="182" mass="19347">MTATQNDGTAPIAVVAAFQLKGDAAEFEKILREQGELMLAGDGFQYGVLARATGSPAIYVNIAWWRDSMSYLSVVRSYAFASRAMSGVGRLADTRLDRLVPLTGDGSLLPPAGSEDAVLGLSEYTLDEGADAAAFEREAVAAGARVDDRELDLVLVGVQVEEEVVRLVDDLLDARVGAVRLV</sequence>
<gene>
    <name evidence="1" type="ORF">JFN87_21640</name>
</gene>
<dbReference type="Gene3D" id="3.30.70.100">
    <property type="match status" value="1"/>
</dbReference>
<evidence type="ECO:0008006" key="3">
    <source>
        <dbReference type="Google" id="ProtNLM"/>
    </source>
</evidence>
<dbReference type="SUPFAM" id="SSF54909">
    <property type="entry name" value="Dimeric alpha+beta barrel"/>
    <property type="match status" value="1"/>
</dbReference>
<dbReference type="AlphaFoldDB" id="A0A940MGX0"/>
<accession>A0A940MGX0</accession>
<evidence type="ECO:0000313" key="2">
    <source>
        <dbReference type="Proteomes" id="UP000670475"/>
    </source>
</evidence>
<dbReference type="Proteomes" id="UP000670475">
    <property type="component" value="Unassembled WGS sequence"/>
</dbReference>
<protein>
    <recommendedName>
        <fullName evidence="3">Antibiotic biosynthesis monooxygenase</fullName>
    </recommendedName>
</protein>
<keyword evidence="2" id="KW-1185">Reference proteome</keyword>